<evidence type="ECO:0000256" key="2">
    <source>
        <dbReference type="SAM" id="MobiDB-lite"/>
    </source>
</evidence>
<keyword evidence="1" id="KW-0175">Coiled coil</keyword>
<feature type="transmembrane region" description="Helical" evidence="3">
    <location>
        <begin position="6"/>
        <end position="24"/>
    </location>
</feature>
<evidence type="ECO:0000256" key="1">
    <source>
        <dbReference type="SAM" id="Coils"/>
    </source>
</evidence>
<feature type="coiled-coil region" evidence="1">
    <location>
        <begin position="24"/>
        <end position="86"/>
    </location>
</feature>
<feature type="compositionally biased region" description="Basic and acidic residues" evidence="2">
    <location>
        <begin position="107"/>
        <end position="135"/>
    </location>
</feature>
<dbReference type="EMBL" id="CP060712">
    <property type="protein sequence ID" value="QNN49518.1"/>
    <property type="molecule type" value="Genomic_DNA"/>
</dbReference>
<gene>
    <name evidence="4" type="ORF">H9L10_15295</name>
</gene>
<dbReference type="KEGG" id="pei:H9L10_15295"/>
<reference evidence="4 5" key="1">
    <citation type="submission" date="2020-08" db="EMBL/GenBank/DDBJ databases">
        <title>Genome sequence of Phycicoccus endophyticus JCM 31784T.</title>
        <authorList>
            <person name="Hyun D.-W."/>
            <person name="Bae J.-W."/>
        </authorList>
    </citation>
    <scope>NUCLEOTIDE SEQUENCE [LARGE SCALE GENOMIC DNA]</scope>
    <source>
        <strain evidence="4 5">JCM 31784</strain>
    </source>
</reference>
<keyword evidence="3" id="KW-1133">Transmembrane helix</keyword>
<feature type="compositionally biased region" description="Basic and acidic residues" evidence="2">
    <location>
        <begin position="263"/>
        <end position="274"/>
    </location>
</feature>
<feature type="compositionally biased region" description="Basic and acidic residues" evidence="2">
    <location>
        <begin position="415"/>
        <end position="424"/>
    </location>
</feature>
<feature type="compositionally biased region" description="Acidic residues" evidence="2">
    <location>
        <begin position="308"/>
        <end position="331"/>
    </location>
</feature>
<keyword evidence="3" id="KW-0812">Transmembrane</keyword>
<evidence type="ECO:0000256" key="3">
    <source>
        <dbReference type="SAM" id="Phobius"/>
    </source>
</evidence>
<sequence>MTTDQLLLLLLVVVVAVLLVWLLVRRSSARRDEARAQAEGLRAEAEGLAPAVAGQEAFAEQAEERADVARAEADRLAAEAAEHRESAESTRTDYDAMLARADAVDPDVRASADLTEERRPQTRAEARRLREEAERSSWAGRPAVPLPGAASAVAAGAGAAEGLARREEPSAEPSDVLTEDPSARIAAAADYRDDPGEDAVADPGEQAAPDPDEVWSAAEAGTEPASGDEAERVSSAATDAQEPTGEWGGPREPAEESEQVEDMSEHHAEEDRTPAEQAEQVPAEQADPPEGPEVAEDPGSAAFAEPEPPGDEEPAPQEEPERDWAADEGEILADTSDRADRLAQEREDMQREALDAGMDTGSLPEPPPADEPTSTGDEPTADEPTATGDEPEEDPTEDEAPSPDDDEAPAAAGRRVSDFREIRDGGYGVGSAAPIEDGAQPMDHPVQAYRDTMTFRLPEDPGYDSTEPDVWFYDAGAAERSGFHRSEG</sequence>
<feature type="compositionally biased region" description="Low complexity" evidence="2">
    <location>
        <begin position="275"/>
        <end position="288"/>
    </location>
</feature>
<feature type="region of interest" description="Disordered" evidence="2">
    <location>
        <begin position="107"/>
        <end position="443"/>
    </location>
</feature>
<evidence type="ECO:0000313" key="5">
    <source>
        <dbReference type="Proteomes" id="UP000515976"/>
    </source>
</evidence>
<dbReference type="AlphaFoldDB" id="A0A7G9R1P3"/>
<name>A0A7G9R1P3_9MICO</name>
<organism evidence="4 5">
    <name type="scientific">Phycicoccus endophyticus</name>
    <dbReference type="NCBI Taxonomy" id="1690220"/>
    <lineage>
        <taxon>Bacteria</taxon>
        <taxon>Bacillati</taxon>
        <taxon>Actinomycetota</taxon>
        <taxon>Actinomycetes</taxon>
        <taxon>Micrococcales</taxon>
        <taxon>Intrasporangiaceae</taxon>
        <taxon>Phycicoccus</taxon>
    </lineage>
</organism>
<keyword evidence="3" id="KW-0472">Membrane</keyword>
<feature type="compositionally biased region" description="Basic and acidic residues" evidence="2">
    <location>
        <begin position="335"/>
        <end position="354"/>
    </location>
</feature>
<dbReference type="Proteomes" id="UP000515976">
    <property type="component" value="Chromosome"/>
</dbReference>
<proteinExistence type="predicted"/>
<feature type="compositionally biased region" description="Low complexity" evidence="2">
    <location>
        <begin position="142"/>
        <end position="162"/>
    </location>
</feature>
<feature type="compositionally biased region" description="Acidic residues" evidence="2">
    <location>
        <begin position="389"/>
        <end position="408"/>
    </location>
</feature>
<keyword evidence="5" id="KW-1185">Reference proteome</keyword>
<protein>
    <submittedName>
        <fullName evidence="4">Uncharacterized protein</fullName>
    </submittedName>
</protein>
<dbReference type="RefSeq" id="WP_166099196.1">
    <property type="nucleotide sequence ID" value="NZ_BMMY01000005.1"/>
</dbReference>
<accession>A0A7G9R1P3</accession>
<evidence type="ECO:0000313" key="4">
    <source>
        <dbReference type="EMBL" id="QNN49518.1"/>
    </source>
</evidence>